<dbReference type="Gene3D" id="3.10.20.90">
    <property type="entry name" value="Phosphatidylinositol 3-kinase Catalytic Subunit, Chain A, domain 1"/>
    <property type="match status" value="1"/>
</dbReference>
<dbReference type="Proteomes" id="UP000193922">
    <property type="component" value="Unassembled WGS sequence"/>
</dbReference>
<dbReference type="PROSITE" id="PS50053">
    <property type="entry name" value="UBIQUITIN_2"/>
    <property type="match status" value="1"/>
</dbReference>
<proteinExistence type="predicted"/>
<dbReference type="SUPFAM" id="SSF54236">
    <property type="entry name" value="Ubiquitin-like"/>
    <property type="match status" value="1"/>
</dbReference>
<gene>
    <name evidence="2" type="ORF">DL89DRAFT_268377</name>
</gene>
<dbReference type="RefSeq" id="XP_040742343.1">
    <property type="nucleotide sequence ID" value="XM_040887900.1"/>
</dbReference>
<name>A0A1Y1W4W8_9FUNG</name>
<accession>A0A1Y1W4W8</accession>
<dbReference type="Pfam" id="PF00240">
    <property type="entry name" value="ubiquitin"/>
    <property type="match status" value="1"/>
</dbReference>
<evidence type="ECO:0000313" key="3">
    <source>
        <dbReference type="Proteomes" id="UP000193922"/>
    </source>
</evidence>
<evidence type="ECO:0000259" key="1">
    <source>
        <dbReference type="PROSITE" id="PS50053"/>
    </source>
</evidence>
<dbReference type="OrthoDB" id="267397at2759"/>
<dbReference type="InterPro" id="IPR029071">
    <property type="entry name" value="Ubiquitin-like_domsf"/>
</dbReference>
<dbReference type="EMBL" id="MCFD01000009">
    <property type="protein sequence ID" value="ORX68561.1"/>
    <property type="molecule type" value="Genomic_DNA"/>
</dbReference>
<protein>
    <recommendedName>
        <fullName evidence="1">Ubiquitin-like domain-containing protein</fullName>
    </recommendedName>
</protein>
<dbReference type="AlphaFoldDB" id="A0A1Y1W4W8"/>
<dbReference type="InterPro" id="IPR000626">
    <property type="entry name" value="Ubiquitin-like_dom"/>
</dbReference>
<comment type="caution">
    <text evidence="2">The sequence shown here is derived from an EMBL/GenBank/DDBJ whole genome shotgun (WGS) entry which is preliminary data.</text>
</comment>
<dbReference type="GeneID" id="63804548"/>
<feature type="domain" description="Ubiquitin-like" evidence="1">
    <location>
        <begin position="28"/>
        <end position="66"/>
    </location>
</feature>
<reference evidence="2 3" key="1">
    <citation type="submission" date="2016-07" db="EMBL/GenBank/DDBJ databases">
        <title>Pervasive Adenine N6-methylation of Active Genes in Fungi.</title>
        <authorList>
            <consortium name="DOE Joint Genome Institute"/>
            <person name="Mondo S.J."/>
            <person name="Dannebaum R.O."/>
            <person name="Kuo R.C."/>
            <person name="Labutti K."/>
            <person name="Haridas S."/>
            <person name="Kuo A."/>
            <person name="Salamov A."/>
            <person name="Ahrendt S.R."/>
            <person name="Lipzen A."/>
            <person name="Sullivan W."/>
            <person name="Andreopoulos W.B."/>
            <person name="Clum A."/>
            <person name="Lindquist E."/>
            <person name="Daum C."/>
            <person name="Ramamoorthy G.K."/>
            <person name="Gryganskyi A."/>
            <person name="Culley D."/>
            <person name="Magnuson J.K."/>
            <person name="James T.Y."/>
            <person name="O'Malley M.A."/>
            <person name="Stajich J.E."/>
            <person name="Spatafora J.W."/>
            <person name="Visel A."/>
            <person name="Grigoriev I.V."/>
        </authorList>
    </citation>
    <scope>NUCLEOTIDE SEQUENCE [LARGE SCALE GENOMIC DNA]</scope>
    <source>
        <strain evidence="2 3">ATCC 12442</strain>
    </source>
</reference>
<organism evidence="2 3">
    <name type="scientific">Linderina pennispora</name>
    <dbReference type="NCBI Taxonomy" id="61395"/>
    <lineage>
        <taxon>Eukaryota</taxon>
        <taxon>Fungi</taxon>
        <taxon>Fungi incertae sedis</taxon>
        <taxon>Zoopagomycota</taxon>
        <taxon>Kickxellomycotina</taxon>
        <taxon>Kickxellomycetes</taxon>
        <taxon>Kickxellales</taxon>
        <taxon>Kickxellaceae</taxon>
        <taxon>Linderina</taxon>
    </lineage>
</organism>
<evidence type="ECO:0000313" key="2">
    <source>
        <dbReference type="EMBL" id="ORX68561.1"/>
    </source>
</evidence>
<sequence>MSDSFVIKVRLASGELVNLQLPSETTLISEVKRRLAEHTQLPVQRMRLLFNSSILADDQNLESYGK</sequence>
<dbReference type="CDD" id="cd17039">
    <property type="entry name" value="Ubl_ubiquitin_like"/>
    <property type="match status" value="1"/>
</dbReference>
<keyword evidence="3" id="KW-1185">Reference proteome</keyword>